<gene>
    <name evidence="8" type="ORF">BJY01DRAFT_248969</name>
</gene>
<reference evidence="8 9" key="1">
    <citation type="submission" date="2024-07" db="EMBL/GenBank/DDBJ databases">
        <title>Section-level genome sequencing and comparative genomics of Aspergillus sections Usti and Cavernicolus.</title>
        <authorList>
            <consortium name="Lawrence Berkeley National Laboratory"/>
            <person name="Nybo J.L."/>
            <person name="Vesth T.C."/>
            <person name="Theobald S."/>
            <person name="Frisvad J.C."/>
            <person name="Larsen T.O."/>
            <person name="Kjaerboelling I."/>
            <person name="Rothschild-Mancinelli K."/>
            <person name="Lyhne E.K."/>
            <person name="Kogle M.E."/>
            <person name="Barry K."/>
            <person name="Clum A."/>
            <person name="Na H."/>
            <person name="Ledsgaard L."/>
            <person name="Lin J."/>
            <person name="Lipzen A."/>
            <person name="Kuo A."/>
            <person name="Riley R."/>
            <person name="Mondo S."/>
            <person name="Labutti K."/>
            <person name="Haridas S."/>
            <person name="Pangalinan J."/>
            <person name="Salamov A.A."/>
            <person name="Simmons B.A."/>
            <person name="Magnuson J.K."/>
            <person name="Chen J."/>
            <person name="Drula E."/>
            <person name="Henrissat B."/>
            <person name="Wiebenga A."/>
            <person name="Lubbers R.J."/>
            <person name="Gomes A.C."/>
            <person name="Makela M.R."/>
            <person name="Stajich J."/>
            <person name="Grigoriev I.V."/>
            <person name="Mortensen U.H."/>
            <person name="De Vries R.P."/>
            <person name="Baker S.E."/>
            <person name="Andersen M.R."/>
        </authorList>
    </citation>
    <scope>NUCLEOTIDE SEQUENCE [LARGE SCALE GENOMIC DNA]</scope>
    <source>
        <strain evidence="8 9">CBS 123904</strain>
    </source>
</reference>
<evidence type="ECO:0000256" key="3">
    <source>
        <dbReference type="ARBA" id="ARBA00022617"/>
    </source>
</evidence>
<dbReference type="EMBL" id="JBFXLU010000097">
    <property type="protein sequence ID" value="KAL2842704.1"/>
    <property type="molecule type" value="Genomic_DNA"/>
</dbReference>
<comment type="similarity">
    <text evidence="2">Belongs to the cytochrome P450 family.</text>
</comment>
<keyword evidence="3" id="KW-0349">Heme</keyword>
<keyword evidence="4" id="KW-0479">Metal-binding</keyword>
<dbReference type="InterPro" id="IPR036396">
    <property type="entry name" value="Cyt_P450_sf"/>
</dbReference>
<evidence type="ECO:0000256" key="6">
    <source>
        <dbReference type="ARBA" id="ARBA00023004"/>
    </source>
</evidence>
<dbReference type="SUPFAM" id="SSF48264">
    <property type="entry name" value="Cytochrome P450"/>
    <property type="match status" value="1"/>
</dbReference>
<name>A0ABR4JRP6_9EURO</name>
<dbReference type="InterPro" id="IPR053007">
    <property type="entry name" value="CYP450_monoxygenase_sec-met"/>
</dbReference>
<evidence type="ECO:0000256" key="5">
    <source>
        <dbReference type="ARBA" id="ARBA00023002"/>
    </source>
</evidence>
<keyword evidence="5" id="KW-0560">Oxidoreductase</keyword>
<dbReference type="Proteomes" id="UP001610446">
    <property type="component" value="Unassembled WGS sequence"/>
</dbReference>
<dbReference type="Gene3D" id="1.10.630.10">
    <property type="entry name" value="Cytochrome P450"/>
    <property type="match status" value="1"/>
</dbReference>
<sequence>MALGSLLILSITVTLIPLIISSRRRQRESEEPITVPGHPIFGHLPGMIRHGTTYPVLLGQANDHPPIYAISIFGQRIYTVSSPDLASIVMRKQKHLDTETQFIITVFQNMLGADKSAMKLLLSSTKPAAKKARTPFREEMRSIEHKLLASGEPMQEFYETMVTDVSQRIGPSGFDNSNTAVPLLKLLEEVLIAAAGTALYGKKNPLVANPSLGRDYWLYDSQMSLFLLNFLPRYTVSEAFKARERLVAAFSDYHVHGGQEDMSDIVRGRSEVARRYGCSDDYLGRSEVELLNGLLSNMVPTVFWMLVHTLLDPALAERVSTEVESFVQELDPDTLSIAPGKIRTGCPVLVATYQETLRLYSSSARAYQVMEDFMLADDCLLRKNSIITIPAETIHRNPKNWGNDALEFNVERWFKPDRTLNSSAWVPFGGGSSICPGRFFVFDMILSTVIVVLHSYDLSAPGIQQPPGRKTRVMSGIRIPTEDIDVIAKQKEQKNVRKWVFERNSTKAT</sequence>
<feature type="signal peptide" evidence="7">
    <location>
        <begin position="1"/>
        <end position="21"/>
    </location>
</feature>
<dbReference type="Pfam" id="PF00067">
    <property type="entry name" value="p450"/>
    <property type="match status" value="1"/>
</dbReference>
<evidence type="ECO:0000256" key="7">
    <source>
        <dbReference type="SAM" id="SignalP"/>
    </source>
</evidence>
<keyword evidence="7" id="KW-0732">Signal</keyword>
<evidence type="ECO:0000313" key="9">
    <source>
        <dbReference type="Proteomes" id="UP001610446"/>
    </source>
</evidence>
<accession>A0ABR4JRP6</accession>
<evidence type="ECO:0000256" key="4">
    <source>
        <dbReference type="ARBA" id="ARBA00022723"/>
    </source>
</evidence>
<dbReference type="CDD" id="cd11040">
    <property type="entry name" value="CYP7_CYP8-like"/>
    <property type="match status" value="1"/>
</dbReference>
<keyword evidence="6" id="KW-0408">Iron</keyword>
<comment type="cofactor">
    <cofactor evidence="1">
        <name>heme</name>
        <dbReference type="ChEBI" id="CHEBI:30413"/>
    </cofactor>
</comment>
<comment type="caution">
    <text evidence="8">The sequence shown here is derived from an EMBL/GenBank/DDBJ whole genome shotgun (WGS) entry which is preliminary data.</text>
</comment>
<dbReference type="InterPro" id="IPR001128">
    <property type="entry name" value="Cyt_P450"/>
</dbReference>
<feature type="chain" id="PRO_5045791873" evidence="7">
    <location>
        <begin position="22"/>
        <end position="509"/>
    </location>
</feature>
<dbReference type="PANTHER" id="PTHR47582:SF1">
    <property type="entry name" value="P450, PUTATIVE (EUROFUNG)-RELATED"/>
    <property type="match status" value="1"/>
</dbReference>
<evidence type="ECO:0000256" key="1">
    <source>
        <dbReference type="ARBA" id="ARBA00001971"/>
    </source>
</evidence>
<dbReference type="InterPro" id="IPR002403">
    <property type="entry name" value="Cyt_P450_E_grp-IV"/>
</dbReference>
<protein>
    <submittedName>
        <fullName evidence="8">Cytochrome P450</fullName>
    </submittedName>
</protein>
<organism evidence="8 9">
    <name type="scientific">Aspergillus pseudoustus</name>
    <dbReference type="NCBI Taxonomy" id="1810923"/>
    <lineage>
        <taxon>Eukaryota</taxon>
        <taxon>Fungi</taxon>
        <taxon>Dikarya</taxon>
        <taxon>Ascomycota</taxon>
        <taxon>Pezizomycotina</taxon>
        <taxon>Eurotiomycetes</taxon>
        <taxon>Eurotiomycetidae</taxon>
        <taxon>Eurotiales</taxon>
        <taxon>Aspergillaceae</taxon>
        <taxon>Aspergillus</taxon>
        <taxon>Aspergillus subgen. Nidulantes</taxon>
    </lineage>
</organism>
<dbReference type="PRINTS" id="PR00465">
    <property type="entry name" value="EP450IV"/>
</dbReference>
<evidence type="ECO:0000313" key="8">
    <source>
        <dbReference type="EMBL" id="KAL2842704.1"/>
    </source>
</evidence>
<evidence type="ECO:0000256" key="2">
    <source>
        <dbReference type="ARBA" id="ARBA00010617"/>
    </source>
</evidence>
<proteinExistence type="inferred from homology"/>
<keyword evidence="9" id="KW-1185">Reference proteome</keyword>
<dbReference type="PANTHER" id="PTHR47582">
    <property type="entry name" value="P450, PUTATIVE (EUROFUNG)-RELATED"/>
    <property type="match status" value="1"/>
</dbReference>